<dbReference type="InterPro" id="IPR054293">
    <property type="entry name" value="DUF7029"/>
</dbReference>
<feature type="signal peptide" evidence="2">
    <location>
        <begin position="1"/>
        <end position="22"/>
    </location>
</feature>
<dbReference type="Pfam" id="PF23865">
    <property type="entry name" value="DUF7223"/>
    <property type="match status" value="1"/>
</dbReference>
<evidence type="ECO:0000313" key="5">
    <source>
        <dbReference type="EMBL" id="KAJ6259516.1"/>
    </source>
</evidence>
<evidence type="ECO:0000259" key="4">
    <source>
        <dbReference type="Pfam" id="PF23865"/>
    </source>
</evidence>
<feature type="domain" description="DUF7223" evidence="4">
    <location>
        <begin position="311"/>
        <end position="513"/>
    </location>
</feature>
<accession>A0AAD6IZS1</accession>
<feature type="region of interest" description="Disordered" evidence="1">
    <location>
        <begin position="577"/>
        <end position="633"/>
    </location>
</feature>
<gene>
    <name evidence="5" type="ORF">Dda_5153</name>
</gene>
<reference evidence="5" key="1">
    <citation type="submission" date="2023-01" db="EMBL/GenBank/DDBJ databases">
        <title>The chitinases involved in constricting ring structure development in the nematode-trapping fungus Drechslerella dactyloides.</title>
        <authorList>
            <person name="Wang R."/>
            <person name="Zhang L."/>
            <person name="Tang P."/>
            <person name="Li S."/>
            <person name="Liang L."/>
        </authorList>
    </citation>
    <scope>NUCLEOTIDE SEQUENCE</scope>
    <source>
        <strain evidence="5">YMF1.00031</strain>
    </source>
</reference>
<evidence type="ECO:0000313" key="6">
    <source>
        <dbReference type="Proteomes" id="UP001221413"/>
    </source>
</evidence>
<feature type="compositionally biased region" description="Low complexity" evidence="1">
    <location>
        <begin position="604"/>
        <end position="619"/>
    </location>
</feature>
<dbReference type="InterPro" id="IPR055647">
    <property type="entry name" value="DUF7223"/>
</dbReference>
<keyword evidence="2" id="KW-0732">Signal</keyword>
<evidence type="ECO:0000256" key="2">
    <source>
        <dbReference type="SAM" id="SignalP"/>
    </source>
</evidence>
<keyword evidence="6" id="KW-1185">Reference proteome</keyword>
<feature type="domain" description="DUF7029" evidence="3">
    <location>
        <begin position="133"/>
        <end position="237"/>
    </location>
</feature>
<feature type="chain" id="PRO_5041969462" evidence="2">
    <location>
        <begin position="23"/>
        <end position="645"/>
    </location>
</feature>
<evidence type="ECO:0000259" key="3">
    <source>
        <dbReference type="Pfam" id="PF22974"/>
    </source>
</evidence>
<dbReference type="Pfam" id="PF22974">
    <property type="entry name" value="DUF7029"/>
    <property type="match status" value="1"/>
</dbReference>
<evidence type="ECO:0000256" key="1">
    <source>
        <dbReference type="SAM" id="MobiDB-lite"/>
    </source>
</evidence>
<name>A0AAD6IZS1_DREDA</name>
<protein>
    <submittedName>
        <fullName evidence="5">Uncharacterized protein</fullName>
    </submittedName>
</protein>
<dbReference type="Proteomes" id="UP001221413">
    <property type="component" value="Unassembled WGS sequence"/>
</dbReference>
<organism evidence="5 6">
    <name type="scientific">Drechslerella dactyloides</name>
    <name type="common">Nematode-trapping fungus</name>
    <name type="synonym">Arthrobotrys dactyloides</name>
    <dbReference type="NCBI Taxonomy" id="74499"/>
    <lineage>
        <taxon>Eukaryota</taxon>
        <taxon>Fungi</taxon>
        <taxon>Dikarya</taxon>
        <taxon>Ascomycota</taxon>
        <taxon>Pezizomycotina</taxon>
        <taxon>Orbiliomycetes</taxon>
        <taxon>Orbiliales</taxon>
        <taxon>Orbiliaceae</taxon>
        <taxon>Drechslerella</taxon>
    </lineage>
</organism>
<feature type="region of interest" description="Disordered" evidence="1">
    <location>
        <begin position="35"/>
        <end position="68"/>
    </location>
</feature>
<comment type="caution">
    <text evidence="5">The sequence shown here is derived from an EMBL/GenBank/DDBJ whole genome shotgun (WGS) entry which is preliminary data.</text>
</comment>
<sequence>MVAPKFLSLLFSVGFLSLQVASSPAPVRNYDHIAGKRDVDTHRSRSNAAAAKRQPHRRGNPTPSSHSPAIAKAMEDAMILAPILEDDLLPPHLEKRADDLSRLDLLQEVTMMYGGHAVNEQMYLANMTLHAPDPKHPLIMMEKFATLTSSSACTVPDKELTIKFKSKEAMDVVSESWNHINGNVDDFFYLIANDRSCCPDGQRHPYRVDAVKYEPAALTAILTIEGMEWEDVAGNFELNLGRYNVPKHTKRHAHTTELTKRFFNPGELAIKLITKLGIAPRIDYLESLYIDMSMGSSERKEILSDPFHEEKYLEVNCVDCYVRGGMEIGLRCKAEKGKIKDLFVFAQPKNLTAKLAVEFKTEAPTGEPLDYSQSMLPDLAIPGLSIPKIFTFGPSIQFNAGVNVYFLGIVNATAGVEVKIPDSAFIVADIVGPKSGATGFDAVKTDTSFRVDEATAKLEAGAYVGPALAFGIKALEKFGYEAVVQVKMPYVAARGWVGYESAGICPDSEEDSTTTTGVRVHLVCDFEIWLEVGSADSNIPTPFWLPEVSRILWDYEGPAKEFCKPFPIPGLSDRPAKGLAAGPAPGKAHVVPTSLKPAAPAPVAPGSSVVPRKSSSSGKLRPNNDMILTMIKRPPPAEATPLIID</sequence>
<proteinExistence type="predicted"/>
<feature type="compositionally biased region" description="Low complexity" evidence="1">
    <location>
        <begin position="577"/>
        <end position="588"/>
    </location>
</feature>
<dbReference type="EMBL" id="JAQGDS010000006">
    <property type="protein sequence ID" value="KAJ6259516.1"/>
    <property type="molecule type" value="Genomic_DNA"/>
</dbReference>
<dbReference type="AlphaFoldDB" id="A0AAD6IZS1"/>